<evidence type="ECO:0000313" key="16">
    <source>
        <dbReference type="Proteomes" id="UP000221024"/>
    </source>
</evidence>
<name>A0A2H3NR95_9BACT</name>
<evidence type="ECO:0000256" key="10">
    <source>
        <dbReference type="ARBA" id="ARBA00023315"/>
    </source>
</evidence>
<dbReference type="NCBIfam" id="TIGR03150">
    <property type="entry name" value="fabF"/>
    <property type="match status" value="1"/>
</dbReference>
<keyword evidence="9 11" id="KW-0275">Fatty acid biosynthesis</keyword>
<dbReference type="PANTHER" id="PTHR11712:SF336">
    <property type="entry name" value="3-OXOACYL-[ACYL-CARRIER-PROTEIN] SYNTHASE, MITOCHONDRIAL"/>
    <property type="match status" value="1"/>
</dbReference>
<dbReference type="SUPFAM" id="SSF53901">
    <property type="entry name" value="Thiolase-like"/>
    <property type="match status" value="2"/>
</dbReference>
<dbReference type="Gene3D" id="3.40.47.10">
    <property type="match status" value="1"/>
</dbReference>
<evidence type="ECO:0000256" key="8">
    <source>
        <dbReference type="ARBA" id="ARBA00023098"/>
    </source>
</evidence>
<keyword evidence="10 11" id="KW-0012">Acyltransferase</keyword>
<evidence type="ECO:0000313" key="15">
    <source>
        <dbReference type="EMBL" id="PEN08399.1"/>
    </source>
</evidence>
<accession>A0A2H3NR95</accession>
<sequence>MATPSASDAIVVTGLGALTPIGHSVDAFWTHLLAGTSGARRITKFDTTDFRTEIACEVRDFDPEDHGIDFKSARRQDLFSQYALAVAREALRDADLAPDDLPEEERNQFGVVFGTGIGGGTMFMEQAEVNYERGPRRISPFFVPMMISNMAAGLIAMEYGLGGPNHCTVSACASGNDAIADGLMLLKQGQADRMLVGGTEASINELCLGGFGAMRALSTRNDDPQTASRPFDVDRDGFVAGEGAGALILERREAAEARGARIYAELCGFGKSNDAHHYAAPDPEGKGAARAMRQALDDADVAPESVDHINLHATSTPAGDPVETSAVKRVFGEHAYAINCSATKSMTGHLLGAAGAIEAVATVLAVVNDEVPPTINTETLDDGCDLDYTLHESKQRPVNVALANAFGFGGHNTTLAFRKVEG</sequence>
<dbReference type="CDD" id="cd00834">
    <property type="entry name" value="KAS_I_II"/>
    <property type="match status" value="1"/>
</dbReference>
<dbReference type="UniPathway" id="UPA00094"/>
<evidence type="ECO:0000256" key="7">
    <source>
        <dbReference type="ARBA" id="ARBA00022832"/>
    </source>
</evidence>
<feature type="domain" description="Ketosynthase family 3 (KS3)" evidence="14">
    <location>
        <begin position="7"/>
        <end position="419"/>
    </location>
</feature>
<dbReference type="FunFam" id="3.40.47.10:FF:000018">
    <property type="entry name" value="3-oxoacyl-[acyl-carrier-protein] synthase 2"/>
    <property type="match status" value="1"/>
</dbReference>
<comment type="function">
    <text evidence="11">Involved in the type II fatty acid elongation cycle. Catalyzes the elongation of a wide range of acyl-ACP by the addition of two carbons from malonyl-ACP to an acyl acceptor. Can efficiently catalyze the conversion of palmitoleoyl-ACP (cis-hexadec-9-enoyl-ACP) to cis-vaccenoyl-ACP (cis-octadec-11-enoyl-ACP), an essential step in the thermal regulation of fatty acid composition.</text>
</comment>
<dbReference type="InterPro" id="IPR018201">
    <property type="entry name" value="Ketoacyl_synth_AS"/>
</dbReference>
<evidence type="ECO:0000256" key="2">
    <source>
        <dbReference type="ARBA" id="ARBA00008467"/>
    </source>
</evidence>
<keyword evidence="5 11" id="KW-0444">Lipid biosynthesis</keyword>
<proteinExistence type="inferred from homology"/>
<dbReference type="SMART" id="SM00825">
    <property type="entry name" value="PKS_KS"/>
    <property type="match status" value="1"/>
</dbReference>
<evidence type="ECO:0000256" key="11">
    <source>
        <dbReference type="PIRNR" id="PIRNR000447"/>
    </source>
</evidence>
<feature type="active site" description="For beta-ketoacyl synthase activity" evidence="12">
    <location>
        <position position="172"/>
    </location>
</feature>
<dbReference type="InterPro" id="IPR000794">
    <property type="entry name" value="Beta-ketoacyl_synthase"/>
</dbReference>
<keyword evidence="6 11" id="KW-0808">Transferase</keyword>
<dbReference type="Pfam" id="PF02801">
    <property type="entry name" value="Ketoacyl-synt_C"/>
    <property type="match status" value="1"/>
</dbReference>
<evidence type="ECO:0000256" key="4">
    <source>
        <dbReference type="ARBA" id="ARBA00014657"/>
    </source>
</evidence>
<dbReference type="EMBL" id="PDEP01000003">
    <property type="protein sequence ID" value="PEN08399.1"/>
    <property type="molecule type" value="Genomic_DNA"/>
</dbReference>
<dbReference type="InterPro" id="IPR014031">
    <property type="entry name" value="Ketoacyl_synth_C"/>
</dbReference>
<dbReference type="GO" id="GO:0004315">
    <property type="term" value="F:3-oxoacyl-[acyl-carrier-protein] synthase activity"/>
    <property type="evidence" value="ECO:0007669"/>
    <property type="project" value="UniProtKB-UniRule"/>
</dbReference>
<dbReference type="FunFam" id="3.40.47.10:FF:000029">
    <property type="entry name" value="3-oxoacyl-[acyl-carrier-protein] synthase 1"/>
    <property type="match status" value="1"/>
</dbReference>
<evidence type="ECO:0000259" key="14">
    <source>
        <dbReference type="PROSITE" id="PS52004"/>
    </source>
</evidence>
<dbReference type="NCBIfam" id="NF005589">
    <property type="entry name" value="PRK07314.1"/>
    <property type="match status" value="1"/>
</dbReference>
<comment type="similarity">
    <text evidence="2 11 13">Belongs to the thiolase-like superfamily. Beta-ketoacyl-ACP synthases family.</text>
</comment>
<dbReference type="GO" id="GO:0030497">
    <property type="term" value="P:fatty acid elongation"/>
    <property type="evidence" value="ECO:0007669"/>
    <property type="project" value="UniProtKB-ARBA"/>
</dbReference>
<dbReference type="PROSITE" id="PS00606">
    <property type="entry name" value="KS3_1"/>
    <property type="match status" value="1"/>
</dbReference>
<comment type="pathway">
    <text evidence="1 11">Lipid metabolism; fatty acid biosynthesis.</text>
</comment>
<evidence type="ECO:0000256" key="1">
    <source>
        <dbReference type="ARBA" id="ARBA00005194"/>
    </source>
</evidence>
<dbReference type="InterPro" id="IPR014030">
    <property type="entry name" value="Ketoacyl_synth_N"/>
</dbReference>
<dbReference type="Proteomes" id="UP000221024">
    <property type="component" value="Unassembled WGS sequence"/>
</dbReference>
<evidence type="ECO:0000256" key="13">
    <source>
        <dbReference type="RuleBase" id="RU003694"/>
    </source>
</evidence>
<comment type="catalytic activity">
    <reaction evidence="11">
        <text>(9Z)-hexadecenoyl-[ACP] + malonyl-[ACP] + H(+) = 3-oxo-(11Z)-octadecenoyl-[ACP] + holo-[ACP] + CO2</text>
        <dbReference type="Rhea" id="RHEA:55040"/>
        <dbReference type="Rhea" id="RHEA-COMP:9623"/>
        <dbReference type="Rhea" id="RHEA-COMP:9685"/>
        <dbReference type="Rhea" id="RHEA-COMP:10800"/>
        <dbReference type="Rhea" id="RHEA-COMP:14074"/>
        <dbReference type="ChEBI" id="CHEBI:15378"/>
        <dbReference type="ChEBI" id="CHEBI:16526"/>
        <dbReference type="ChEBI" id="CHEBI:64479"/>
        <dbReference type="ChEBI" id="CHEBI:78449"/>
        <dbReference type="ChEBI" id="CHEBI:83989"/>
        <dbReference type="ChEBI" id="CHEBI:138538"/>
        <dbReference type="EC" id="2.3.1.179"/>
    </reaction>
</comment>
<evidence type="ECO:0000256" key="12">
    <source>
        <dbReference type="PIRSR" id="PIRSR000447-1"/>
    </source>
</evidence>
<dbReference type="RefSeq" id="WP_098061439.1">
    <property type="nucleotide sequence ID" value="NZ_PDEP01000003.1"/>
</dbReference>
<dbReference type="PROSITE" id="PS52004">
    <property type="entry name" value="KS3_2"/>
    <property type="match status" value="1"/>
</dbReference>
<gene>
    <name evidence="15" type="primary">fabF</name>
    <name evidence="15" type="ORF">CRI93_04610</name>
</gene>
<keyword evidence="8" id="KW-0443">Lipid metabolism</keyword>
<evidence type="ECO:0000256" key="5">
    <source>
        <dbReference type="ARBA" id="ARBA00022516"/>
    </source>
</evidence>
<dbReference type="InterPro" id="IPR016039">
    <property type="entry name" value="Thiolase-like"/>
</dbReference>
<evidence type="ECO:0000256" key="6">
    <source>
        <dbReference type="ARBA" id="ARBA00022679"/>
    </source>
</evidence>
<keyword evidence="16" id="KW-1185">Reference proteome</keyword>
<organism evidence="15 16">
    <name type="scientific">Longimonas halophila</name>
    <dbReference type="NCBI Taxonomy" id="1469170"/>
    <lineage>
        <taxon>Bacteria</taxon>
        <taxon>Pseudomonadati</taxon>
        <taxon>Rhodothermota</taxon>
        <taxon>Rhodothermia</taxon>
        <taxon>Rhodothermales</taxon>
        <taxon>Salisaetaceae</taxon>
        <taxon>Longimonas</taxon>
    </lineage>
</organism>
<dbReference type="OrthoDB" id="9808669at2"/>
<dbReference type="InterPro" id="IPR017568">
    <property type="entry name" value="3-oxoacyl-ACP_synth-2"/>
</dbReference>
<reference evidence="15 16" key="1">
    <citation type="submission" date="2017-10" db="EMBL/GenBank/DDBJ databases">
        <title>Draft genome of Longimonas halophila.</title>
        <authorList>
            <person name="Goh K.M."/>
            <person name="Shamsir M.S."/>
            <person name="Lim S.W."/>
        </authorList>
    </citation>
    <scope>NUCLEOTIDE SEQUENCE [LARGE SCALE GENOMIC DNA]</scope>
    <source>
        <strain evidence="15 16">KCTC 42399</strain>
    </source>
</reference>
<evidence type="ECO:0000256" key="9">
    <source>
        <dbReference type="ARBA" id="ARBA00023160"/>
    </source>
</evidence>
<protein>
    <recommendedName>
        <fullName evidence="4 11">3-oxoacyl-[acyl-carrier-protein] synthase 2</fullName>
        <ecNumber evidence="3 11">2.3.1.179</ecNumber>
    </recommendedName>
</protein>
<keyword evidence="7" id="KW-0276">Fatty acid metabolism</keyword>
<dbReference type="PANTHER" id="PTHR11712">
    <property type="entry name" value="POLYKETIDE SYNTHASE-RELATED"/>
    <property type="match status" value="1"/>
</dbReference>
<comment type="caution">
    <text evidence="15">The sequence shown here is derived from an EMBL/GenBank/DDBJ whole genome shotgun (WGS) entry which is preliminary data.</text>
</comment>
<dbReference type="EC" id="2.3.1.179" evidence="3 11"/>
<evidence type="ECO:0000256" key="3">
    <source>
        <dbReference type="ARBA" id="ARBA00012356"/>
    </source>
</evidence>
<comment type="catalytic activity">
    <reaction evidence="11">
        <text>a fatty acyl-[ACP] + malonyl-[ACP] + H(+) = a 3-oxoacyl-[ACP] + holo-[ACP] + CO2</text>
        <dbReference type="Rhea" id="RHEA:22836"/>
        <dbReference type="Rhea" id="RHEA-COMP:9623"/>
        <dbReference type="Rhea" id="RHEA-COMP:9685"/>
        <dbReference type="Rhea" id="RHEA-COMP:9916"/>
        <dbReference type="Rhea" id="RHEA-COMP:14125"/>
        <dbReference type="ChEBI" id="CHEBI:15378"/>
        <dbReference type="ChEBI" id="CHEBI:16526"/>
        <dbReference type="ChEBI" id="CHEBI:64479"/>
        <dbReference type="ChEBI" id="CHEBI:78449"/>
        <dbReference type="ChEBI" id="CHEBI:78776"/>
        <dbReference type="ChEBI" id="CHEBI:138651"/>
    </reaction>
</comment>
<dbReference type="Pfam" id="PF00109">
    <property type="entry name" value="ketoacyl-synt"/>
    <property type="match status" value="1"/>
</dbReference>
<dbReference type="InterPro" id="IPR020841">
    <property type="entry name" value="PKS_Beta-ketoAc_synthase_dom"/>
</dbReference>
<dbReference type="PIRSF" id="PIRSF000447">
    <property type="entry name" value="KAS_II"/>
    <property type="match status" value="1"/>
</dbReference>
<dbReference type="GO" id="GO:0005829">
    <property type="term" value="C:cytosol"/>
    <property type="evidence" value="ECO:0007669"/>
    <property type="project" value="TreeGrafter"/>
</dbReference>
<dbReference type="AlphaFoldDB" id="A0A2H3NR95"/>